<keyword evidence="2" id="KW-1185">Reference proteome</keyword>
<accession>A0ABN7RQ39</accession>
<protein>
    <submittedName>
        <fullName evidence="1">Oidioi.mRNA.OKI2018_I69.PAR.g9782.t1.cds</fullName>
    </submittedName>
</protein>
<sequence>MKAQNFAEFSPSNWKLMENGIYDEKCEKPTPAASRVITGPSDQCCGNYPLRKPFLSLNNQCVDGQITSLGNQ</sequence>
<dbReference type="Proteomes" id="UP001158576">
    <property type="component" value="Chromosome PAR"/>
</dbReference>
<gene>
    <name evidence="1" type="ORF">OKIOD_LOCUS1340</name>
</gene>
<dbReference type="EMBL" id="OU015568">
    <property type="protein sequence ID" value="CAG5081077.1"/>
    <property type="molecule type" value="Genomic_DNA"/>
</dbReference>
<evidence type="ECO:0000313" key="2">
    <source>
        <dbReference type="Proteomes" id="UP001158576"/>
    </source>
</evidence>
<reference evidence="1 2" key="1">
    <citation type="submission" date="2021-04" db="EMBL/GenBank/DDBJ databases">
        <authorList>
            <person name="Bliznina A."/>
        </authorList>
    </citation>
    <scope>NUCLEOTIDE SEQUENCE [LARGE SCALE GENOMIC DNA]</scope>
</reference>
<organism evidence="1 2">
    <name type="scientific">Oikopleura dioica</name>
    <name type="common">Tunicate</name>
    <dbReference type="NCBI Taxonomy" id="34765"/>
    <lineage>
        <taxon>Eukaryota</taxon>
        <taxon>Metazoa</taxon>
        <taxon>Chordata</taxon>
        <taxon>Tunicata</taxon>
        <taxon>Appendicularia</taxon>
        <taxon>Copelata</taxon>
        <taxon>Oikopleuridae</taxon>
        <taxon>Oikopleura</taxon>
    </lineage>
</organism>
<name>A0ABN7RQ39_OIKDI</name>
<proteinExistence type="predicted"/>
<evidence type="ECO:0000313" key="1">
    <source>
        <dbReference type="EMBL" id="CAG5081077.1"/>
    </source>
</evidence>